<gene>
    <name evidence="3" type="ORF">HERILL_LOCUS3693</name>
</gene>
<feature type="chain" id="PRO_5031292435" description="Chitin-binding type-2 domain-containing protein" evidence="1">
    <location>
        <begin position="20"/>
        <end position="323"/>
    </location>
</feature>
<evidence type="ECO:0000256" key="1">
    <source>
        <dbReference type="SAM" id="SignalP"/>
    </source>
</evidence>
<dbReference type="Proteomes" id="UP000594454">
    <property type="component" value="Chromosome 2"/>
</dbReference>
<evidence type="ECO:0000259" key="2">
    <source>
        <dbReference type="PROSITE" id="PS50940"/>
    </source>
</evidence>
<dbReference type="InterPro" id="IPR002557">
    <property type="entry name" value="Chitin-bd_dom"/>
</dbReference>
<dbReference type="Gene3D" id="2.170.140.10">
    <property type="entry name" value="Chitin binding domain"/>
    <property type="match status" value="2"/>
</dbReference>
<dbReference type="OrthoDB" id="6020543at2759"/>
<dbReference type="GO" id="GO:0005576">
    <property type="term" value="C:extracellular region"/>
    <property type="evidence" value="ECO:0007669"/>
    <property type="project" value="InterPro"/>
</dbReference>
<evidence type="ECO:0000313" key="4">
    <source>
        <dbReference type="Proteomes" id="UP000594454"/>
    </source>
</evidence>
<feature type="signal peptide" evidence="1">
    <location>
        <begin position="1"/>
        <end position="19"/>
    </location>
</feature>
<organism evidence="3 4">
    <name type="scientific">Hermetia illucens</name>
    <name type="common">Black soldier fly</name>
    <dbReference type="NCBI Taxonomy" id="343691"/>
    <lineage>
        <taxon>Eukaryota</taxon>
        <taxon>Metazoa</taxon>
        <taxon>Ecdysozoa</taxon>
        <taxon>Arthropoda</taxon>
        <taxon>Hexapoda</taxon>
        <taxon>Insecta</taxon>
        <taxon>Pterygota</taxon>
        <taxon>Neoptera</taxon>
        <taxon>Endopterygota</taxon>
        <taxon>Diptera</taxon>
        <taxon>Brachycera</taxon>
        <taxon>Stratiomyomorpha</taxon>
        <taxon>Stratiomyidae</taxon>
        <taxon>Hermetiinae</taxon>
        <taxon>Hermetia</taxon>
    </lineage>
</organism>
<dbReference type="FunCoup" id="A0A7R8UH91">
    <property type="interactions" value="19"/>
</dbReference>
<dbReference type="PROSITE" id="PS50940">
    <property type="entry name" value="CHIT_BIND_II"/>
    <property type="match status" value="2"/>
</dbReference>
<dbReference type="EMBL" id="LR899010">
    <property type="protein sequence ID" value="CAD7080544.1"/>
    <property type="molecule type" value="Genomic_DNA"/>
</dbReference>
<feature type="domain" description="Chitin-binding type-2" evidence="2">
    <location>
        <begin position="144"/>
        <end position="202"/>
    </location>
</feature>
<proteinExistence type="predicted"/>
<feature type="domain" description="Chitin-binding type-2" evidence="2">
    <location>
        <begin position="215"/>
        <end position="268"/>
    </location>
</feature>
<dbReference type="SMART" id="SM00494">
    <property type="entry name" value="ChtBD2"/>
    <property type="match status" value="3"/>
</dbReference>
<reference evidence="3 4" key="1">
    <citation type="submission" date="2020-11" db="EMBL/GenBank/DDBJ databases">
        <authorList>
            <person name="Wallbank WR R."/>
            <person name="Pardo Diaz C."/>
            <person name="Kozak K."/>
            <person name="Martin S."/>
            <person name="Jiggins C."/>
            <person name="Moest M."/>
            <person name="Warren A I."/>
            <person name="Generalovic N T."/>
            <person name="Byers J.R.P. K."/>
            <person name="Montejo-Kovacevich G."/>
            <person name="Yen C E."/>
        </authorList>
    </citation>
    <scope>NUCLEOTIDE SEQUENCE [LARGE SCALE GENOMIC DNA]</scope>
</reference>
<dbReference type="GO" id="GO:0008061">
    <property type="term" value="F:chitin binding"/>
    <property type="evidence" value="ECO:0007669"/>
    <property type="project" value="InterPro"/>
</dbReference>
<evidence type="ECO:0000313" key="3">
    <source>
        <dbReference type="EMBL" id="CAD7080544.1"/>
    </source>
</evidence>
<accession>A0A7R8UH91</accession>
<name>A0A7R8UH91_HERIL</name>
<keyword evidence="1" id="KW-0732">Signal</keyword>
<dbReference type="InterPro" id="IPR036508">
    <property type="entry name" value="Chitin-bd_dom_sf"/>
</dbReference>
<keyword evidence="4" id="KW-1185">Reference proteome</keyword>
<dbReference type="SUPFAM" id="SSF57625">
    <property type="entry name" value="Invertebrate chitin-binding proteins"/>
    <property type="match status" value="3"/>
</dbReference>
<dbReference type="Pfam" id="PF01607">
    <property type="entry name" value="CBM_14"/>
    <property type="match status" value="1"/>
</dbReference>
<sequence length="323" mass="36580">MKGTAIGLLTLALIANVGAISWDCMGTKPYQLQKDDSYEKGYFVCFTEKSDPIFYDCPDEDEYTFNEKTESCTLDLDGRTEPSCTAVGETFIDPSGDPCVDYWECDVSLSPTHTSCTSSDPDSRFNLLLQQCVPEKYWLCGNGIPDCNQVEHRNQRWSDIQDCGSFYQCIGKTLTKQNCPSGYYFNATAQSCLHNTREYCKVPEDWLPPLLVDLENMCKGNVGKFLPDPYYCKAYYYCISEDTPYWSPCDNNMYFDNGICTKNVPSTCICETIDWEALSPSKTTSLAHPDPSKYYFCQKGFVAVEESCPVGMVFNVREKLCSY</sequence>
<dbReference type="InParanoid" id="A0A7R8UH91"/>
<dbReference type="AlphaFoldDB" id="A0A7R8UH91"/>
<protein>
    <recommendedName>
        <fullName evidence="2">Chitin-binding type-2 domain-containing protein</fullName>
    </recommendedName>
</protein>